<sequence length="176" mass="20252">MAFTEALGGQQQRVEMEAAIEQQRHHQSEEEARELRQQQELEIENSVPHNFDNPQLPEIEVPELRSSGRPHRATRLPKRYRDVLPEPPIPIAPAVEPDAPAIADTDMDEMSQPHQPSPRTNSDHGSSWIKTDHDTYNIFRQYHGMFPTYDPENSAYFDQFSDSSTFSHVSDDSDRD</sequence>
<accession>A0A0C9TB76</accession>
<feature type="compositionally biased region" description="Polar residues" evidence="1">
    <location>
        <begin position="112"/>
        <end position="128"/>
    </location>
</feature>
<dbReference type="AlphaFoldDB" id="A0A0C9TB76"/>
<feature type="compositionally biased region" description="Basic residues" evidence="1">
    <location>
        <begin position="68"/>
        <end position="78"/>
    </location>
</feature>
<dbReference type="HOGENOM" id="CLU_1525658_0_0_1"/>
<reference evidence="3" key="2">
    <citation type="submission" date="2015-01" db="EMBL/GenBank/DDBJ databases">
        <title>Evolutionary Origins and Diversification of the Mycorrhizal Mutualists.</title>
        <authorList>
            <consortium name="DOE Joint Genome Institute"/>
            <consortium name="Mycorrhizal Genomics Consortium"/>
            <person name="Kohler A."/>
            <person name="Kuo A."/>
            <person name="Nagy L.G."/>
            <person name="Floudas D."/>
            <person name="Copeland A."/>
            <person name="Barry K.W."/>
            <person name="Cichocki N."/>
            <person name="Veneault-Fourrey C."/>
            <person name="LaButti K."/>
            <person name="Lindquist E.A."/>
            <person name="Lipzen A."/>
            <person name="Lundell T."/>
            <person name="Morin E."/>
            <person name="Murat C."/>
            <person name="Riley R."/>
            <person name="Ohm R."/>
            <person name="Sun H."/>
            <person name="Tunlid A."/>
            <person name="Henrissat B."/>
            <person name="Grigoriev I.V."/>
            <person name="Hibbett D.S."/>
            <person name="Martin F."/>
        </authorList>
    </citation>
    <scope>NUCLEOTIDE SEQUENCE [LARGE SCALE GENOMIC DNA]</scope>
    <source>
        <strain evidence="3">ATCC 200175</strain>
    </source>
</reference>
<name>A0A0C9TB76_PAXIN</name>
<protein>
    <submittedName>
        <fullName evidence="2">Uncharacterized protein</fullName>
    </submittedName>
</protein>
<proteinExistence type="predicted"/>
<keyword evidence="3" id="KW-1185">Reference proteome</keyword>
<gene>
    <name evidence="2" type="ORF">PAXINDRAFT_22183</name>
</gene>
<feature type="compositionally biased region" description="Low complexity" evidence="1">
    <location>
        <begin position="92"/>
        <end position="104"/>
    </location>
</feature>
<dbReference type="Proteomes" id="UP000053647">
    <property type="component" value="Unassembled WGS sequence"/>
</dbReference>
<feature type="region of interest" description="Disordered" evidence="1">
    <location>
        <begin position="45"/>
        <end position="128"/>
    </location>
</feature>
<dbReference type="EMBL" id="KN821749">
    <property type="protein sequence ID" value="KIJ04521.1"/>
    <property type="molecule type" value="Genomic_DNA"/>
</dbReference>
<organism evidence="2 3">
    <name type="scientific">Paxillus involutus ATCC 200175</name>
    <dbReference type="NCBI Taxonomy" id="664439"/>
    <lineage>
        <taxon>Eukaryota</taxon>
        <taxon>Fungi</taxon>
        <taxon>Dikarya</taxon>
        <taxon>Basidiomycota</taxon>
        <taxon>Agaricomycotina</taxon>
        <taxon>Agaricomycetes</taxon>
        <taxon>Agaricomycetidae</taxon>
        <taxon>Boletales</taxon>
        <taxon>Paxilineae</taxon>
        <taxon>Paxillaceae</taxon>
        <taxon>Paxillus</taxon>
    </lineage>
</organism>
<reference evidence="2 3" key="1">
    <citation type="submission" date="2014-06" db="EMBL/GenBank/DDBJ databases">
        <authorList>
            <consortium name="DOE Joint Genome Institute"/>
            <person name="Kuo A."/>
            <person name="Kohler A."/>
            <person name="Nagy L.G."/>
            <person name="Floudas D."/>
            <person name="Copeland A."/>
            <person name="Barry K.W."/>
            <person name="Cichocki N."/>
            <person name="Veneault-Fourrey C."/>
            <person name="LaButti K."/>
            <person name="Lindquist E.A."/>
            <person name="Lipzen A."/>
            <person name="Lundell T."/>
            <person name="Morin E."/>
            <person name="Murat C."/>
            <person name="Sun H."/>
            <person name="Tunlid A."/>
            <person name="Henrissat B."/>
            <person name="Grigoriev I.V."/>
            <person name="Hibbett D.S."/>
            <person name="Martin F."/>
            <person name="Nordberg H.P."/>
            <person name="Cantor M.N."/>
            <person name="Hua S.X."/>
        </authorList>
    </citation>
    <scope>NUCLEOTIDE SEQUENCE [LARGE SCALE GENOMIC DNA]</scope>
    <source>
        <strain evidence="2 3">ATCC 200175</strain>
    </source>
</reference>
<evidence type="ECO:0000313" key="2">
    <source>
        <dbReference type="EMBL" id="KIJ04521.1"/>
    </source>
</evidence>
<evidence type="ECO:0000256" key="1">
    <source>
        <dbReference type="SAM" id="MobiDB-lite"/>
    </source>
</evidence>
<evidence type="ECO:0000313" key="3">
    <source>
        <dbReference type="Proteomes" id="UP000053647"/>
    </source>
</evidence>